<keyword evidence="1" id="KW-1185">Reference proteome</keyword>
<evidence type="ECO:0000313" key="1">
    <source>
        <dbReference type="Proteomes" id="UP000036681"/>
    </source>
</evidence>
<accession>A0A0M3HL62</accession>
<reference evidence="2" key="1">
    <citation type="submission" date="2017-02" db="UniProtKB">
        <authorList>
            <consortium name="WormBaseParasite"/>
        </authorList>
    </citation>
    <scope>IDENTIFICATION</scope>
</reference>
<proteinExistence type="predicted"/>
<evidence type="ECO:0000313" key="2">
    <source>
        <dbReference type="WBParaSite" id="ALUE_0000225701-mRNA-1"/>
    </source>
</evidence>
<name>A0A0M3HL62_ASCLU</name>
<dbReference type="AlphaFoldDB" id="A0A0M3HL62"/>
<organism evidence="1 2">
    <name type="scientific">Ascaris lumbricoides</name>
    <name type="common">Giant roundworm</name>
    <dbReference type="NCBI Taxonomy" id="6252"/>
    <lineage>
        <taxon>Eukaryota</taxon>
        <taxon>Metazoa</taxon>
        <taxon>Ecdysozoa</taxon>
        <taxon>Nematoda</taxon>
        <taxon>Chromadorea</taxon>
        <taxon>Rhabditida</taxon>
        <taxon>Spirurina</taxon>
        <taxon>Ascaridomorpha</taxon>
        <taxon>Ascaridoidea</taxon>
        <taxon>Ascarididae</taxon>
        <taxon>Ascaris</taxon>
    </lineage>
</organism>
<protein>
    <submittedName>
        <fullName evidence="2">Transposase</fullName>
    </submittedName>
</protein>
<dbReference type="WBParaSite" id="ALUE_0000225701-mRNA-1">
    <property type="protein sequence ID" value="ALUE_0000225701-mRNA-1"/>
    <property type="gene ID" value="ALUE_0000225701"/>
</dbReference>
<dbReference type="Proteomes" id="UP000036681">
    <property type="component" value="Unplaced"/>
</dbReference>
<sequence length="35" mass="4219">MAKQRWPFLPTTPRDIDSVCIYRCLNIRRYSPYSA</sequence>